<dbReference type="PANTHER" id="PTHR46743:SF2">
    <property type="entry name" value="TEICHOIC ACIDS EXPORT ATP-BINDING PROTEIN TAGH"/>
    <property type="match status" value="1"/>
</dbReference>
<evidence type="ECO:0000256" key="3">
    <source>
        <dbReference type="ARBA" id="ARBA00022741"/>
    </source>
</evidence>
<dbReference type="PROSITE" id="PS00211">
    <property type="entry name" value="ABC_TRANSPORTER_1"/>
    <property type="match status" value="1"/>
</dbReference>
<dbReference type="SMART" id="SM00382">
    <property type="entry name" value="AAA"/>
    <property type="match status" value="1"/>
</dbReference>
<comment type="caution">
    <text evidence="6">The sequence shown here is derived from an EMBL/GenBank/DDBJ whole genome shotgun (WGS) entry which is preliminary data.</text>
</comment>
<dbReference type="OrthoDB" id="9778870at2"/>
<dbReference type="GO" id="GO:0140359">
    <property type="term" value="F:ABC-type transporter activity"/>
    <property type="evidence" value="ECO:0007669"/>
    <property type="project" value="InterPro"/>
</dbReference>
<evidence type="ECO:0000313" key="7">
    <source>
        <dbReference type="Proteomes" id="UP000186905"/>
    </source>
</evidence>
<dbReference type="Pfam" id="PF00005">
    <property type="entry name" value="ABC_tran"/>
    <property type="match status" value="1"/>
</dbReference>
<dbReference type="InterPro" id="IPR017871">
    <property type="entry name" value="ABC_transporter-like_CS"/>
</dbReference>
<dbReference type="Gene3D" id="3.40.50.300">
    <property type="entry name" value="P-loop containing nucleotide triphosphate hydrolases"/>
    <property type="match status" value="1"/>
</dbReference>
<reference evidence="6 7" key="1">
    <citation type="submission" date="2016-09" db="EMBL/GenBank/DDBJ databases">
        <title>Photobacterium proteolyticum sp. nov. a protease producing bacterium isolated from ocean sediments of Laizhou Bay.</title>
        <authorList>
            <person name="Li Y."/>
        </authorList>
    </citation>
    <scope>NUCLEOTIDE SEQUENCE [LARGE SCALE GENOMIC DNA]</scope>
    <source>
        <strain evidence="6 7">13-12</strain>
    </source>
</reference>
<dbReference type="InterPro" id="IPR050683">
    <property type="entry name" value="Bact_Polysacc_Export_ATP-bd"/>
</dbReference>
<keyword evidence="2" id="KW-0813">Transport</keyword>
<keyword evidence="4" id="KW-0067">ATP-binding</keyword>
<dbReference type="AlphaFoldDB" id="A0A1Q9GN58"/>
<name>A0A1Q9GN58_9GAMM</name>
<comment type="similarity">
    <text evidence="1">Belongs to the ABC transporter superfamily.</text>
</comment>
<dbReference type="RefSeq" id="WP_075764038.1">
    <property type="nucleotide sequence ID" value="NZ_MJIL01000069.1"/>
</dbReference>
<evidence type="ECO:0000256" key="1">
    <source>
        <dbReference type="ARBA" id="ARBA00005417"/>
    </source>
</evidence>
<dbReference type="PROSITE" id="PS50893">
    <property type="entry name" value="ABC_TRANSPORTER_2"/>
    <property type="match status" value="1"/>
</dbReference>
<evidence type="ECO:0000313" key="6">
    <source>
        <dbReference type="EMBL" id="OLQ76085.1"/>
    </source>
</evidence>
<dbReference type="EMBL" id="MJIL01000069">
    <property type="protein sequence ID" value="OLQ76085.1"/>
    <property type="molecule type" value="Genomic_DNA"/>
</dbReference>
<dbReference type="InterPro" id="IPR027417">
    <property type="entry name" value="P-loop_NTPase"/>
</dbReference>
<keyword evidence="3" id="KW-0547">Nucleotide-binding</keyword>
<proteinExistence type="inferred from homology"/>
<evidence type="ECO:0000259" key="5">
    <source>
        <dbReference type="PROSITE" id="PS50893"/>
    </source>
</evidence>
<dbReference type="PANTHER" id="PTHR46743">
    <property type="entry name" value="TEICHOIC ACIDS EXPORT ATP-BINDING PROTEIN TAGH"/>
    <property type="match status" value="1"/>
</dbReference>
<keyword evidence="7" id="KW-1185">Reference proteome</keyword>
<protein>
    <submittedName>
        <fullName evidence="6">ABC transporter</fullName>
    </submittedName>
</protein>
<dbReference type="GO" id="GO:0016020">
    <property type="term" value="C:membrane"/>
    <property type="evidence" value="ECO:0007669"/>
    <property type="project" value="InterPro"/>
</dbReference>
<dbReference type="GO" id="GO:0016887">
    <property type="term" value="F:ATP hydrolysis activity"/>
    <property type="evidence" value="ECO:0007669"/>
    <property type="project" value="InterPro"/>
</dbReference>
<gene>
    <name evidence="6" type="ORF">BIT28_18890</name>
</gene>
<dbReference type="SUPFAM" id="SSF52540">
    <property type="entry name" value="P-loop containing nucleoside triphosphate hydrolases"/>
    <property type="match status" value="1"/>
</dbReference>
<organism evidence="6 7">
    <name type="scientific">Photobacterium proteolyticum</name>
    <dbReference type="NCBI Taxonomy" id="1903952"/>
    <lineage>
        <taxon>Bacteria</taxon>
        <taxon>Pseudomonadati</taxon>
        <taxon>Pseudomonadota</taxon>
        <taxon>Gammaproteobacteria</taxon>
        <taxon>Vibrionales</taxon>
        <taxon>Vibrionaceae</taxon>
        <taxon>Photobacterium</taxon>
    </lineage>
</organism>
<accession>A0A1Q9GN58</accession>
<dbReference type="InterPro" id="IPR003439">
    <property type="entry name" value="ABC_transporter-like_ATP-bd"/>
</dbReference>
<dbReference type="STRING" id="1903952.BIT28_18890"/>
<dbReference type="Proteomes" id="UP000186905">
    <property type="component" value="Unassembled WGS sequence"/>
</dbReference>
<evidence type="ECO:0000256" key="2">
    <source>
        <dbReference type="ARBA" id="ARBA00022448"/>
    </source>
</evidence>
<feature type="domain" description="ABC transporter" evidence="5">
    <location>
        <begin position="5"/>
        <end position="231"/>
    </location>
</feature>
<dbReference type="CDD" id="cd03220">
    <property type="entry name" value="ABC_KpsT_Wzt"/>
    <property type="match status" value="1"/>
</dbReference>
<dbReference type="InterPro" id="IPR003593">
    <property type="entry name" value="AAA+_ATPase"/>
</dbReference>
<dbReference type="InterPro" id="IPR015860">
    <property type="entry name" value="ABC_transpr_TagH-like"/>
</dbReference>
<evidence type="ECO:0000256" key="4">
    <source>
        <dbReference type="ARBA" id="ARBA00022840"/>
    </source>
</evidence>
<sequence>MKEIIKLTNVGLSYKLKNKVNGKKHHNPIKDIGFTLYEGETLGVLGKNGTGKSSLLKLLSGVLKPNKGKIEFRKGISIRMLSLQLGFDQNLSGYDNILLSSMLSGFSLRETKSMIQDIIEYSELGDFIYQPVKSYSSGMKSKLGFSISVNISPDVLLIDEALSVGDLAFKKKAEATIVEKVTGDQTVVFVSHSLAQVKRLCDRVLWMDDGIIRMIGTPEEVIPEYEKHFGK</sequence>
<dbReference type="GO" id="GO:0005524">
    <property type="term" value="F:ATP binding"/>
    <property type="evidence" value="ECO:0007669"/>
    <property type="project" value="UniProtKB-KW"/>
</dbReference>